<feature type="compositionally biased region" description="Pro residues" evidence="1">
    <location>
        <begin position="66"/>
        <end position="75"/>
    </location>
</feature>
<keyword evidence="2" id="KW-0732">Signal</keyword>
<dbReference type="EMBL" id="AFNW01000611">
    <property type="protein sequence ID" value="EKJ68123.1"/>
    <property type="molecule type" value="Genomic_DNA"/>
</dbReference>
<dbReference type="HOGENOM" id="CLU_2671198_0_0_1"/>
<accession>K3V8A1</accession>
<sequence>MPGLFLLLQVVLYITDTTINATTTTTIYDKHHLHPILVPSGTPSGRRPRCARRLQGLQKKQSPAGRFPPLPQPGY</sequence>
<evidence type="ECO:0008006" key="5">
    <source>
        <dbReference type="Google" id="ProtNLM"/>
    </source>
</evidence>
<protein>
    <recommendedName>
        <fullName evidence="5">Secreted protein</fullName>
    </recommendedName>
</protein>
<comment type="caution">
    <text evidence="3">The sequence shown here is derived from an EMBL/GenBank/DDBJ whole genome shotgun (WGS) entry which is preliminary data.</text>
</comment>
<evidence type="ECO:0000256" key="1">
    <source>
        <dbReference type="SAM" id="MobiDB-lite"/>
    </source>
</evidence>
<dbReference type="GeneID" id="20370340"/>
<dbReference type="KEGG" id="fpu:FPSE_11723"/>
<dbReference type="Proteomes" id="UP000007978">
    <property type="component" value="Chromosome 2"/>
</dbReference>
<proteinExistence type="predicted"/>
<feature type="region of interest" description="Disordered" evidence="1">
    <location>
        <begin position="54"/>
        <end position="75"/>
    </location>
</feature>
<name>K3V8A1_FUSPC</name>
<gene>
    <name evidence="3" type="ORF">FPSE_11723</name>
</gene>
<evidence type="ECO:0000313" key="4">
    <source>
        <dbReference type="Proteomes" id="UP000007978"/>
    </source>
</evidence>
<organism evidence="3 4">
    <name type="scientific">Fusarium pseudograminearum (strain CS3096)</name>
    <name type="common">Wheat and barley crown-rot fungus</name>
    <dbReference type="NCBI Taxonomy" id="1028729"/>
    <lineage>
        <taxon>Eukaryota</taxon>
        <taxon>Fungi</taxon>
        <taxon>Dikarya</taxon>
        <taxon>Ascomycota</taxon>
        <taxon>Pezizomycotina</taxon>
        <taxon>Sordariomycetes</taxon>
        <taxon>Hypocreomycetidae</taxon>
        <taxon>Hypocreales</taxon>
        <taxon>Nectriaceae</taxon>
        <taxon>Fusarium</taxon>
    </lineage>
</organism>
<reference evidence="3 4" key="1">
    <citation type="journal article" date="2012" name="PLoS Pathog.">
        <title>Comparative pathogenomics reveals horizontally acquired novel virulence genes in fungi infecting cereal hosts.</title>
        <authorList>
            <person name="Gardiner D.M."/>
            <person name="McDonald M.C."/>
            <person name="Covarelli L."/>
            <person name="Solomon P.S."/>
            <person name="Rusu A.G."/>
            <person name="Marshall M."/>
            <person name="Kazan K."/>
            <person name="Chakraborty S."/>
            <person name="McDonald B.A."/>
            <person name="Manners J.M."/>
        </authorList>
    </citation>
    <scope>NUCLEOTIDE SEQUENCE [LARGE SCALE GENOMIC DNA]</scope>
    <source>
        <strain evidence="3 4">CS3096</strain>
    </source>
</reference>
<dbReference type="AlphaFoldDB" id="K3V8A1"/>
<keyword evidence="4" id="KW-1185">Reference proteome</keyword>
<dbReference type="RefSeq" id="XP_009263115.1">
    <property type="nucleotide sequence ID" value="XM_009264840.1"/>
</dbReference>
<feature type="signal peptide" evidence="2">
    <location>
        <begin position="1"/>
        <end position="21"/>
    </location>
</feature>
<feature type="chain" id="PRO_5003866391" description="Secreted protein" evidence="2">
    <location>
        <begin position="22"/>
        <end position="75"/>
    </location>
</feature>
<evidence type="ECO:0000313" key="3">
    <source>
        <dbReference type="EMBL" id="EKJ68123.1"/>
    </source>
</evidence>
<evidence type="ECO:0000256" key="2">
    <source>
        <dbReference type="SAM" id="SignalP"/>
    </source>
</evidence>